<feature type="chain" id="PRO_5026752068" evidence="1">
    <location>
        <begin position="25"/>
        <end position="247"/>
    </location>
</feature>
<feature type="signal peptide" evidence="1">
    <location>
        <begin position="1"/>
        <end position="24"/>
    </location>
</feature>
<dbReference type="PANTHER" id="PTHR31649">
    <property type="entry name" value="AGAP009604-PA"/>
    <property type="match status" value="1"/>
</dbReference>
<accession>A0A6J1SA31</accession>
<dbReference type="GeneID" id="113206176"/>
<keyword evidence="2" id="KW-1185">Reference proteome</keyword>
<proteinExistence type="predicted"/>
<protein>
    <submittedName>
        <fullName evidence="3">Uncharacterized protein LOC113206176</fullName>
    </submittedName>
</protein>
<dbReference type="RefSeq" id="XP_026277917.1">
    <property type="nucleotide sequence ID" value="XM_026422132.2"/>
</dbReference>
<gene>
    <name evidence="3" type="primary">LOC113206176</name>
</gene>
<evidence type="ECO:0000313" key="3">
    <source>
        <dbReference type="RefSeq" id="XP_026277917.1"/>
    </source>
</evidence>
<reference evidence="3" key="1">
    <citation type="submission" date="2025-08" db="UniProtKB">
        <authorList>
            <consortium name="RefSeq"/>
        </authorList>
    </citation>
    <scope>IDENTIFICATION</scope>
    <source>
        <tissue evidence="3">Whole organism</tissue>
    </source>
</reference>
<dbReference type="Pfam" id="PF11901">
    <property type="entry name" value="DM9"/>
    <property type="match status" value="1"/>
</dbReference>
<dbReference type="KEGG" id="foc:113206176"/>
<keyword evidence="1" id="KW-0732">Signal</keyword>
<dbReference type="OrthoDB" id="1925699at2759"/>
<name>A0A6J1SA31_FRAOC</name>
<dbReference type="PANTHER" id="PTHR31649:SF10">
    <property type="entry name" value="IP19903P-RELATED"/>
    <property type="match status" value="1"/>
</dbReference>
<evidence type="ECO:0000256" key="1">
    <source>
        <dbReference type="SAM" id="SignalP"/>
    </source>
</evidence>
<dbReference type="Proteomes" id="UP000504606">
    <property type="component" value="Unplaced"/>
</dbReference>
<evidence type="ECO:0000313" key="2">
    <source>
        <dbReference type="Proteomes" id="UP000504606"/>
    </source>
</evidence>
<organism evidence="2 3">
    <name type="scientific">Frankliniella occidentalis</name>
    <name type="common">Western flower thrips</name>
    <name type="synonym">Euthrips occidentalis</name>
    <dbReference type="NCBI Taxonomy" id="133901"/>
    <lineage>
        <taxon>Eukaryota</taxon>
        <taxon>Metazoa</taxon>
        <taxon>Ecdysozoa</taxon>
        <taxon>Arthropoda</taxon>
        <taxon>Hexapoda</taxon>
        <taxon>Insecta</taxon>
        <taxon>Pterygota</taxon>
        <taxon>Neoptera</taxon>
        <taxon>Paraneoptera</taxon>
        <taxon>Thysanoptera</taxon>
        <taxon>Terebrantia</taxon>
        <taxon>Thripoidea</taxon>
        <taxon>Thripidae</taxon>
        <taxon>Frankliniella</taxon>
    </lineage>
</organism>
<dbReference type="AlphaFoldDB" id="A0A6J1SA31"/>
<dbReference type="SMART" id="SM00696">
    <property type="entry name" value="DM9"/>
    <property type="match status" value="1"/>
</dbReference>
<sequence>MAGCCRLWLLVALAVPAARGPAAAAYEDPGRFGEVPAFGDDMRWEDTATWRDMPGGVVWCGYQYPGDDVARRERSYIARVYRGGSIVPGKATYWGAAAAVANSTFTSVTSYQVALVNPQRVAWVAAYNGNIPPGAPSAGLTREGQPLYVCKFHHERRLSMACGAVQRYTERCVAEMDGQLVSSPVYEVLVLTTGGFEEGMNERSHHRSAVPVVGRAAVGSLPVSGLAVTEQGVSATDGPREPRTSTP</sequence>
<dbReference type="InterPro" id="IPR006616">
    <property type="entry name" value="DM9_repeat"/>
</dbReference>